<comment type="caution">
    <text evidence="1">The sequence shown here is derived from an EMBL/GenBank/DDBJ whole genome shotgun (WGS) entry which is preliminary data.</text>
</comment>
<reference evidence="1" key="1">
    <citation type="journal article" date="2022" name="Int. J. Mol. Sci.">
        <title>Draft Genome of Tanacetum Coccineum: Genomic Comparison of Closely Related Tanacetum-Family Plants.</title>
        <authorList>
            <person name="Yamashiro T."/>
            <person name="Shiraishi A."/>
            <person name="Nakayama K."/>
            <person name="Satake H."/>
        </authorList>
    </citation>
    <scope>NUCLEOTIDE SEQUENCE</scope>
</reference>
<accession>A0ABQ5DJW9</accession>
<evidence type="ECO:0000313" key="2">
    <source>
        <dbReference type="Proteomes" id="UP001151760"/>
    </source>
</evidence>
<evidence type="ECO:0000313" key="1">
    <source>
        <dbReference type="EMBL" id="GJT39327.1"/>
    </source>
</evidence>
<reference evidence="1" key="2">
    <citation type="submission" date="2022-01" db="EMBL/GenBank/DDBJ databases">
        <authorList>
            <person name="Yamashiro T."/>
            <person name="Shiraishi A."/>
            <person name="Satake H."/>
            <person name="Nakayama K."/>
        </authorList>
    </citation>
    <scope>NUCLEOTIDE SEQUENCE</scope>
</reference>
<name>A0ABQ5DJW9_9ASTR</name>
<dbReference type="Proteomes" id="UP001151760">
    <property type="component" value="Unassembled WGS sequence"/>
</dbReference>
<sequence length="177" mass="20681">MLRKKEELMKKRYDNYVWTATIRRNPEKITDIHIHPKSTPVAITVYRDNDIRNFKYNKEFKFGNFILSEWDELGSIFPTKSNKCMGDLMNSLSKKFEGLKRISNSLEINKSLLLPEQDPLLPSNRKRKAMELKPETYIVGLHCNCTLLKGVSFMNNKVTEEPEHGLFFTDVFGDPSF</sequence>
<keyword evidence="2" id="KW-1185">Reference proteome</keyword>
<dbReference type="EMBL" id="BQNB010015378">
    <property type="protein sequence ID" value="GJT39327.1"/>
    <property type="molecule type" value="Genomic_DNA"/>
</dbReference>
<protein>
    <submittedName>
        <fullName evidence="1">Uncharacterized protein</fullName>
    </submittedName>
</protein>
<organism evidence="1 2">
    <name type="scientific">Tanacetum coccineum</name>
    <dbReference type="NCBI Taxonomy" id="301880"/>
    <lineage>
        <taxon>Eukaryota</taxon>
        <taxon>Viridiplantae</taxon>
        <taxon>Streptophyta</taxon>
        <taxon>Embryophyta</taxon>
        <taxon>Tracheophyta</taxon>
        <taxon>Spermatophyta</taxon>
        <taxon>Magnoliopsida</taxon>
        <taxon>eudicotyledons</taxon>
        <taxon>Gunneridae</taxon>
        <taxon>Pentapetalae</taxon>
        <taxon>asterids</taxon>
        <taxon>campanulids</taxon>
        <taxon>Asterales</taxon>
        <taxon>Asteraceae</taxon>
        <taxon>Asteroideae</taxon>
        <taxon>Anthemideae</taxon>
        <taxon>Anthemidinae</taxon>
        <taxon>Tanacetum</taxon>
    </lineage>
</organism>
<proteinExistence type="predicted"/>
<gene>
    <name evidence="1" type="ORF">Tco_0939192</name>
</gene>